<feature type="transmembrane region" description="Helical" evidence="7">
    <location>
        <begin position="122"/>
        <end position="143"/>
    </location>
</feature>
<evidence type="ECO:0000313" key="9">
    <source>
        <dbReference type="EMBL" id="BCR87402.1"/>
    </source>
</evidence>
<accession>A0A7R7VMF2</accession>
<feature type="region of interest" description="Disordered" evidence="6">
    <location>
        <begin position="336"/>
        <end position="365"/>
    </location>
</feature>
<dbReference type="EMBL" id="AP024418">
    <property type="protein sequence ID" value="BCR87402.1"/>
    <property type="molecule type" value="Genomic_DNA"/>
</dbReference>
<dbReference type="InterPro" id="IPR052337">
    <property type="entry name" value="SAT4-like"/>
</dbReference>
<dbReference type="RefSeq" id="XP_043135924.1">
    <property type="nucleotide sequence ID" value="XM_043278113.1"/>
</dbReference>
<evidence type="ECO:0000256" key="4">
    <source>
        <dbReference type="ARBA" id="ARBA00023136"/>
    </source>
</evidence>
<evidence type="ECO:0000256" key="3">
    <source>
        <dbReference type="ARBA" id="ARBA00022989"/>
    </source>
</evidence>
<keyword evidence="3 7" id="KW-1133">Transmembrane helix</keyword>
<dbReference type="PANTHER" id="PTHR33048">
    <property type="entry name" value="PTH11-LIKE INTEGRAL MEMBRANE PROTEIN (AFU_ORTHOLOGUE AFUA_5G11245)"/>
    <property type="match status" value="1"/>
</dbReference>
<evidence type="ECO:0000256" key="1">
    <source>
        <dbReference type="ARBA" id="ARBA00004141"/>
    </source>
</evidence>
<keyword evidence="2 7" id="KW-0812">Transmembrane</keyword>
<feature type="transmembrane region" description="Helical" evidence="7">
    <location>
        <begin position="6"/>
        <end position="30"/>
    </location>
</feature>
<feature type="transmembrane region" description="Helical" evidence="7">
    <location>
        <begin position="83"/>
        <end position="110"/>
    </location>
</feature>
<dbReference type="GeneID" id="66981761"/>
<feature type="domain" description="Rhodopsin" evidence="8">
    <location>
        <begin position="26"/>
        <end position="268"/>
    </location>
</feature>
<keyword evidence="10" id="KW-1185">Reference proteome</keyword>
<dbReference type="GO" id="GO:0016020">
    <property type="term" value="C:membrane"/>
    <property type="evidence" value="ECO:0007669"/>
    <property type="project" value="UniProtKB-SubCell"/>
</dbReference>
<dbReference type="Pfam" id="PF20684">
    <property type="entry name" value="Fung_rhodopsin"/>
    <property type="match status" value="1"/>
</dbReference>
<comment type="subcellular location">
    <subcellularLocation>
        <location evidence="1">Membrane</location>
        <topology evidence="1">Multi-pass membrane protein</topology>
    </subcellularLocation>
</comment>
<evidence type="ECO:0000313" key="10">
    <source>
        <dbReference type="Proteomes" id="UP000637239"/>
    </source>
</evidence>
<comment type="similarity">
    <text evidence="5">Belongs to the SAT4 family.</text>
</comment>
<organism evidence="9 10">
    <name type="scientific">Aspergillus chevalieri</name>
    <name type="common">Eurotium chevalieri</name>
    <dbReference type="NCBI Taxonomy" id="182096"/>
    <lineage>
        <taxon>Eukaryota</taxon>
        <taxon>Fungi</taxon>
        <taxon>Dikarya</taxon>
        <taxon>Ascomycota</taxon>
        <taxon>Pezizomycotina</taxon>
        <taxon>Eurotiomycetes</taxon>
        <taxon>Eurotiomycetidae</taxon>
        <taxon>Eurotiales</taxon>
        <taxon>Aspergillaceae</taxon>
        <taxon>Aspergillus</taxon>
        <taxon>Aspergillus subgen. Aspergillus</taxon>
    </lineage>
</organism>
<keyword evidence="4 7" id="KW-0472">Membrane</keyword>
<sequence>MVSGRSEVITIVTAVFFAISLTTVLLRCFVRLRVVRAFGWDDTLMVIAMILNTGFAICGLLGAKYGMGKRLEYFLFHYDSFHKALFCWWLGQVFYITTCIVAKTSIILSLLRITVSRIHIGILYGAMGLNMLVGLLFFFFTIFQCTPVNHFWNRLDQDSGKCIDVWVLIAIAYLYSVGAAITDFIVGLLPAFMIWNLRMSRRDKIAVGGILSLGCIASAAVIVRIPYIHHYADREFLYKTTNISIWSNIEAGLGITAGSLTTLRPLIRFFREASTGSHSYSRNPGSYPLSSTLGNNTPYHQSKLEHEDAQQLWPGGRDVEAYGVRTVVLGNGRVAAAPANSSEEELNPHPNTVMGSRELGRMRKG</sequence>
<gene>
    <name evidence="9" type="ORF">ACHE_31389A</name>
</gene>
<dbReference type="Proteomes" id="UP000637239">
    <property type="component" value="Chromosome 3"/>
</dbReference>
<evidence type="ECO:0000256" key="6">
    <source>
        <dbReference type="SAM" id="MobiDB-lite"/>
    </source>
</evidence>
<evidence type="ECO:0000256" key="5">
    <source>
        <dbReference type="ARBA" id="ARBA00038359"/>
    </source>
</evidence>
<dbReference type="InterPro" id="IPR049326">
    <property type="entry name" value="Rhodopsin_dom_fungi"/>
</dbReference>
<dbReference type="AlphaFoldDB" id="A0A7R7VMF2"/>
<feature type="transmembrane region" description="Helical" evidence="7">
    <location>
        <begin position="42"/>
        <end position="63"/>
    </location>
</feature>
<evidence type="ECO:0000259" key="8">
    <source>
        <dbReference type="Pfam" id="PF20684"/>
    </source>
</evidence>
<name>A0A7R7VMF2_ASPCH</name>
<reference evidence="9" key="1">
    <citation type="submission" date="2021-01" db="EMBL/GenBank/DDBJ databases">
        <authorList>
            <consortium name="Aspergillus chevalieri M1 genome sequencing consortium"/>
            <person name="Kazuki M."/>
            <person name="Futagami T."/>
        </authorList>
    </citation>
    <scope>NUCLEOTIDE SEQUENCE</scope>
    <source>
        <strain evidence="9">M1</strain>
    </source>
</reference>
<proteinExistence type="inferred from homology"/>
<evidence type="ECO:0000256" key="2">
    <source>
        <dbReference type="ARBA" id="ARBA00022692"/>
    </source>
</evidence>
<reference evidence="9" key="2">
    <citation type="submission" date="2021-02" db="EMBL/GenBank/DDBJ databases">
        <title>Aspergillus chevalieri M1 genome sequence.</title>
        <authorList>
            <person name="Kadooka C."/>
            <person name="Mori K."/>
            <person name="Futagami T."/>
        </authorList>
    </citation>
    <scope>NUCLEOTIDE SEQUENCE</scope>
    <source>
        <strain evidence="9">M1</strain>
    </source>
</reference>
<evidence type="ECO:0000256" key="7">
    <source>
        <dbReference type="SAM" id="Phobius"/>
    </source>
</evidence>
<protein>
    <recommendedName>
        <fullName evidence="8">Rhodopsin domain-containing protein</fullName>
    </recommendedName>
</protein>
<feature type="transmembrane region" description="Helical" evidence="7">
    <location>
        <begin position="163"/>
        <end position="193"/>
    </location>
</feature>
<dbReference type="KEGG" id="ache:ACHE_31389A"/>
<dbReference type="PANTHER" id="PTHR33048:SF140">
    <property type="entry name" value="ATPASE, PUTATIVE (EUROFUNG)-RELATED"/>
    <property type="match status" value="1"/>
</dbReference>
<feature type="transmembrane region" description="Helical" evidence="7">
    <location>
        <begin position="205"/>
        <end position="225"/>
    </location>
</feature>